<evidence type="ECO:0000313" key="3">
    <source>
        <dbReference type="RefSeq" id="XP_034092312.1"/>
    </source>
</evidence>
<evidence type="ECO:0000313" key="2">
    <source>
        <dbReference type="Proteomes" id="UP000515161"/>
    </source>
</evidence>
<reference evidence="3" key="1">
    <citation type="submission" date="2025-08" db="UniProtKB">
        <authorList>
            <consortium name="RefSeq"/>
        </authorList>
    </citation>
    <scope>IDENTIFICATION</scope>
</reference>
<keyword evidence="2" id="KW-1185">Reference proteome</keyword>
<feature type="region of interest" description="Disordered" evidence="1">
    <location>
        <begin position="64"/>
        <end position="87"/>
    </location>
</feature>
<name>A0A6P8WXE5_GYMAC</name>
<protein>
    <submittedName>
        <fullName evidence="3">Uncharacterized protein LOC117559732 isoform X2</fullName>
    </submittedName>
</protein>
<dbReference type="RefSeq" id="XP_034092312.1">
    <property type="nucleotide sequence ID" value="XM_034236421.1"/>
</dbReference>
<accession>A0A6P8WXE5</accession>
<proteinExistence type="predicted"/>
<gene>
    <name evidence="3" type="primary">LOC117559732</name>
</gene>
<dbReference type="AlphaFoldDB" id="A0A6P8WXE5"/>
<organism evidence="2 3">
    <name type="scientific">Gymnodraco acuticeps</name>
    <name type="common">Antarctic dragonfish</name>
    <dbReference type="NCBI Taxonomy" id="8218"/>
    <lineage>
        <taxon>Eukaryota</taxon>
        <taxon>Metazoa</taxon>
        <taxon>Chordata</taxon>
        <taxon>Craniata</taxon>
        <taxon>Vertebrata</taxon>
        <taxon>Euteleostomi</taxon>
        <taxon>Actinopterygii</taxon>
        <taxon>Neopterygii</taxon>
        <taxon>Teleostei</taxon>
        <taxon>Neoteleostei</taxon>
        <taxon>Acanthomorphata</taxon>
        <taxon>Eupercaria</taxon>
        <taxon>Perciformes</taxon>
        <taxon>Notothenioidei</taxon>
        <taxon>Bathydraconidae</taxon>
        <taxon>Gymnodraco</taxon>
    </lineage>
</organism>
<dbReference type="GeneID" id="117559732"/>
<dbReference type="Proteomes" id="UP000515161">
    <property type="component" value="Unplaced"/>
</dbReference>
<evidence type="ECO:0000256" key="1">
    <source>
        <dbReference type="SAM" id="MobiDB-lite"/>
    </source>
</evidence>
<sequence length="186" mass="20115">MTKKMVDCGDLMLNGLGNLPFLLLLGTIGSLGESGPRKTAPTRSSADQSLPQHFFTTVIPMLTPNDTDMTENNVRRRRSSSSADTEDSALPLKFLTATHLSALRHLISDEKITVRLGLRVSLTGPGELLDPQLLLSMNKEIIPGIEGTRFSGHSNVCPGIIGEARPTTLQTAGKEITPEVKRRVSL</sequence>